<proteinExistence type="predicted"/>
<keyword evidence="1" id="KW-0732">Signal</keyword>
<evidence type="ECO:0000313" key="2">
    <source>
        <dbReference type="EMBL" id="CBY39198.1"/>
    </source>
</evidence>
<accession>E4YUQ9</accession>
<name>E4YUQ9_OIKDI</name>
<dbReference type="EMBL" id="FN655458">
    <property type="protein sequence ID" value="CBY39198.1"/>
    <property type="molecule type" value="Genomic_DNA"/>
</dbReference>
<dbReference type="Proteomes" id="UP000011014">
    <property type="component" value="Unassembled WGS sequence"/>
</dbReference>
<evidence type="ECO:0000256" key="1">
    <source>
        <dbReference type="SAM" id="SignalP"/>
    </source>
</evidence>
<gene>
    <name evidence="2" type="ORF">GSOID_T00019748001</name>
</gene>
<reference evidence="2" key="1">
    <citation type="journal article" date="2010" name="Science">
        <title>Plasticity of animal genome architecture unmasked by rapid evolution of a pelagic tunicate.</title>
        <authorList>
            <person name="Denoeud F."/>
            <person name="Henriet S."/>
            <person name="Mungpakdee S."/>
            <person name="Aury J.M."/>
            <person name="Da Silva C."/>
            <person name="Brinkmann H."/>
            <person name="Mikhaleva J."/>
            <person name="Olsen L.C."/>
            <person name="Jubin C."/>
            <person name="Canestro C."/>
            <person name="Bouquet J.M."/>
            <person name="Danks G."/>
            <person name="Poulain J."/>
            <person name="Campsteijn C."/>
            <person name="Adamski M."/>
            <person name="Cross I."/>
            <person name="Yadetie F."/>
            <person name="Muffato M."/>
            <person name="Louis A."/>
            <person name="Butcher S."/>
            <person name="Tsagkogeorga G."/>
            <person name="Konrad A."/>
            <person name="Singh S."/>
            <person name="Jensen M.F."/>
            <person name="Cong E.H."/>
            <person name="Eikeseth-Otteraa H."/>
            <person name="Noel B."/>
            <person name="Anthouard V."/>
            <person name="Porcel B.M."/>
            <person name="Kachouri-Lafond R."/>
            <person name="Nishino A."/>
            <person name="Ugolini M."/>
            <person name="Chourrout P."/>
            <person name="Nishida H."/>
            <person name="Aasland R."/>
            <person name="Huzurbazar S."/>
            <person name="Westhof E."/>
            <person name="Delsuc F."/>
            <person name="Lehrach H."/>
            <person name="Reinhardt R."/>
            <person name="Weissenbach J."/>
            <person name="Roy S.W."/>
            <person name="Artiguenave F."/>
            <person name="Postlethwait J.H."/>
            <person name="Manak J.R."/>
            <person name="Thompson E.M."/>
            <person name="Jaillon O."/>
            <person name="Du Pasquier L."/>
            <person name="Boudinot P."/>
            <person name="Liberles D.A."/>
            <person name="Volff J.N."/>
            <person name="Philippe H."/>
            <person name="Lenhard B."/>
            <person name="Roest Crollius H."/>
            <person name="Wincker P."/>
            <person name="Chourrout D."/>
        </authorList>
    </citation>
    <scope>NUCLEOTIDE SEQUENCE [LARGE SCALE GENOMIC DNA]</scope>
</reference>
<feature type="non-terminal residue" evidence="2">
    <location>
        <position position="1"/>
    </location>
</feature>
<feature type="chain" id="PRO_5003194190" evidence="1">
    <location>
        <begin position="17"/>
        <end position="82"/>
    </location>
</feature>
<feature type="signal peptide" evidence="1">
    <location>
        <begin position="1"/>
        <end position="16"/>
    </location>
</feature>
<organism evidence="2">
    <name type="scientific">Oikopleura dioica</name>
    <name type="common">Tunicate</name>
    <dbReference type="NCBI Taxonomy" id="34765"/>
    <lineage>
        <taxon>Eukaryota</taxon>
        <taxon>Metazoa</taxon>
        <taxon>Chordata</taxon>
        <taxon>Tunicata</taxon>
        <taxon>Appendicularia</taxon>
        <taxon>Copelata</taxon>
        <taxon>Oikopleuridae</taxon>
        <taxon>Oikopleura</taxon>
    </lineage>
</organism>
<sequence length="82" mass="10085">LLLVFMNFLLFDRWLPQTFKPVNLNFIKKHLANYQPQNVRFGKSKRQRSPKKSHKISEIRNCEHSRLFCRLFSWISHFHEQQ</sequence>
<dbReference type="AlphaFoldDB" id="E4YUQ9"/>
<protein>
    <submittedName>
        <fullName evidence="2">Uncharacterized protein</fullName>
    </submittedName>
</protein>